<dbReference type="InterPro" id="IPR036188">
    <property type="entry name" value="FAD/NAD-bd_sf"/>
</dbReference>
<dbReference type="NCBIfam" id="TIGR00275">
    <property type="entry name" value="aminoacetone oxidase family FAD-binding enzyme"/>
    <property type="match status" value="1"/>
</dbReference>
<dbReference type="Pfam" id="PF22780">
    <property type="entry name" value="HI0933_like_1st"/>
    <property type="match status" value="1"/>
</dbReference>
<dbReference type="InterPro" id="IPR055178">
    <property type="entry name" value="RsdA/BaiN/AoA(So)-like_dom"/>
</dbReference>
<comment type="cofactor">
    <cofactor evidence="1">
        <name>FAD</name>
        <dbReference type="ChEBI" id="CHEBI:57692"/>
    </cofactor>
</comment>
<dbReference type="Pfam" id="PF03486">
    <property type="entry name" value="HI0933_like"/>
    <property type="match status" value="1"/>
</dbReference>
<organism evidence="6 7">
    <name type="scientific">Rubritalea tangerina</name>
    <dbReference type="NCBI Taxonomy" id="430798"/>
    <lineage>
        <taxon>Bacteria</taxon>
        <taxon>Pseudomonadati</taxon>
        <taxon>Verrucomicrobiota</taxon>
        <taxon>Verrucomicrobiia</taxon>
        <taxon>Verrucomicrobiales</taxon>
        <taxon>Rubritaleaceae</taxon>
        <taxon>Rubritalea</taxon>
    </lineage>
</organism>
<feature type="domain" description="RsdA/BaiN/AoA(So)-like Rossmann fold-like" evidence="4">
    <location>
        <begin position="3"/>
        <end position="404"/>
    </location>
</feature>
<dbReference type="InterPro" id="IPR057661">
    <property type="entry name" value="RsdA/BaiN/AoA(So)_Rossmann"/>
</dbReference>
<dbReference type="InterPro" id="IPR023166">
    <property type="entry name" value="BaiN-like_dom_sf"/>
</dbReference>
<evidence type="ECO:0000256" key="3">
    <source>
        <dbReference type="ARBA" id="ARBA00022827"/>
    </source>
</evidence>
<keyword evidence="2" id="KW-0285">Flavoprotein</keyword>
<dbReference type="Gene3D" id="3.50.50.60">
    <property type="entry name" value="FAD/NAD(P)-binding domain"/>
    <property type="match status" value="1"/>
</dbReference>
<gene>
    <name evidence="6" type="ORF">ACFSW8_01780</name>
</gene>
<dbReference type="EMBL" id="JBHUJB010000009">
    <property type="protein sequence ID" value="MFD2157623.1"/>
    <property type="molecule type" value="Genomic_DNA"/>
</dbReference>
<keyword evidence="7" id="KW-1185">Reference proteome</keyword>
<feature type="domain" description="RsdA/BaiN/AoA(So)-like insert" evidence="5">
    <location>
        <begin position="192"/>
        <end position="351"/>
    </location>
</feature>
<dbReference type="InterPro" id="IPR004792">
    <property type="entry name" value="BaiN-like"/>
</dbReference>
<reference evidence="7" key="1">
    <citation type="journal article" date="2019" name="Int. J. Syst. Evol. Microbiol.">
        <title>The Global Catalogue of Microorganisms (GCM) 10K type strain sequencing project: providing services to taxonomists for standard genome sequencing and annotation.</title>
        <authorList>
            <consortium name="The Broad Institute Genomics Platform"/>
            <consortium name="The Broad Institute Genome Sequencing Center for Infectious Disease"/>
            <person name="Wu L."/>
            <person name="Ma J."/>
        </authorList>
    </citation>
    <scope>NUCLEOTIDE SEQUENCE [LARGE SCALE GENOMIC DNA]</scope>
    <source>
        <strain evidence="7">CCUG 57942</strain>
    </source>
</reference>
<evidence type="ECO:0000256" key="2">
    <source>
        <dbReference type="ARBA" id="ARBA00022630"/>
    </source>
</evidence>
<comment type="caution">
    <text evidence="6">The sequence shown here is derived from an EMBL/GenBank/DDBJ whole genome shotgun (WGS) entry which is preliminary data.</text>
</comment>
<dbReference type="Proteomes" id="UP001597389">
    <property type="component" value="Unassembled WGS sequence"/>
</dbReference>
<evidence type="ECO:0000313" key="7">
    <source>
        <dbReference type="Proteomes" id="UP001597389"/>
    </source>
</evidence>
<keyword evidence="3" id="KW-0274">FAD</keyword>
<sequence length="412" mass="45095">MFHLITVGGGAAGFFGSITAAENGAENVLMLEKSPKLLTKVKISGGGRCNVTHHCFDPKALSKFYPRGEKSLIGPLHRWGAQDTVDWFQSRGVELKTEADGRMFPVTDDSQTVIDCLMQAAHSAGVQIETSNGVKSIIPLEENQPDGARFLVHTDKGESHRARCVLIATGGTRLTAGAKLAEQLGHTLEPPVPSLFTFKIDHPLIKDLPGLSVTETHVSIENTKLKAEGPLLITHWGLSGPGILRLSAWGARELESIQYQCTLHVNWLPHTDAAQRISQLRNEWGKRQLSTRCPFDAIPKRLWAKMLETAQIPPQQTWAQLPKNQAHTLSQLINHCKLPVQGKSLNKDEFVTAGGVLLNEINLKTMQSKRCPGLYFAGEVMNVDGITGGFNFQNAWMSGHHAGDAIATDYPL</sequence>
<evidence type="ECO:0000259" key="5">
    <source>
        <dbReference type="Pfam" id="PF22780"/>
    </source>
</evidence>
<dbReference type="SUPFAM" id="SSF160996">
    <property type="entry name" value="HI0933 insert domain-like"/>
    <property type="match status" value="1"/>
</dbReference>
<evidence type="ECO:0000256" key="1">
    <source>
        <dbReference type="ARBA" id="ARBA00001974"/>
    </source>
</evidence>
<dbReference type="PRINTS" id="PR00368">
    <property type="entry name" value="FADPNR"/>
</dbReference>
<name>A0ABW4Z6P7_9BACT</name>
<dbReference type="Gene3D" id="2.40.30.10">
    <property type="entry name" value="Translation factors"/>
    <property type="match status" value="1"/>
</dbReference>
<accession>A0ABW4Z6P7</accession>
<evidence type="ECO:0000259" key="4">
    <source>
        <dbReference type="Pfam" id="PF03486"/>
    </source>
</evidence>
<dbReference type="PANTHER" id="PTHR42887:SF2">
    <property type="entry name" value="OS12G0638800 PROTEIN"/>
    <property type="match status" value="1"/>
</dbReference>
<protein>
    <submittedName>
        <fullName evidence="6">NAD(P)/FAD-dependent oxidoreductase</fullName>
    </submittedName>
</protein>
<evidence type="ECO:0000313" key="6">
    <source>
        <dbReference type="EMBL" id="MFD2157623.1"/>
    </source>
</evidence>
<dbReference type="SUPFAM" id="SSF51905">
    <property type="entry name" value="FAD/NAD(P)-binding domain"/>
    <property type="match status" value="1"/>
</dbReference>
<proteinExistence type="predicted"/>
<dbReference type="RefSeq" id="WP_377089932.1">
    <property type="nucleotide sequence ID" value="NZ_JBHSJL010000014.1"/>
</dbReference>
<dbReference type="PRINTS" id="PR00411">
    <property type="entry name" value="PNDRDTASEI"/>
</dbReference>
<dbReference type="PANTHER" id="PTHR42887">
    <property type="entry name" value="OS12G0638800 PROTEIN"/>
    <property type="match status" value="1"/>
</dbReference>
<dbReference type="Gene3D" id="1.10.8.260">
    <property type="entry name" value="HI0933 insert domain-like"/>
    <property type="match status" value="1"/>
</dbReference>